<dbReference type="AlphaFoldDB" id="A0A392UY16"/>
<dbReference type="Proteomes" id="UP000265520">
    <property type="component" value="Unassembled WGS sequence"/>
</dbReference>
<name>A0A392UY16_9FABA</name>
<keyword evidence="3" id="KW-1185">Reference proteome</keyword>
<accession>A0A392UY16</accession>
<sequence length="40" mass="4313">VKAISGLPNNASVCFSMMLTASLDLIVAYLWRVSPSKDIT</sequence>
<evidence type="ECO:0000313" key="2">
    <source>
        <dbReference type="EMBL" id="MCI80898.1"/>
    </source>
</evidence>
<feature type="non-terminal residue" evidence="2">
    <location>
        <position position="1"/>
    </location>
</feature>
<keyword evidence="1" id="KW-1133">Transmembrane helix</keyword>
<evidence type="ECO:0000313" key="3">
    <source>
        <dbReference type="Proteomes" id="UP000265520"/>
    </source>
</evidence>
<proteinExistence type="predicted"/>
<organism evidence="2 3">
    <name type="scientific">Trifolium medium</name>
    <dbReference type="NCBI Taxonomy" id="97028"/>
    <lineage>
        <taxon>Eukaryota</taxon>
        <taxon>Viridiplantae</taxon>
        <taxon>Streptophyta</taxon>
        <taxon>Embryophyta</taxon>
        <taxon>Tracheophyta</taxon>
        <taxon>Spermatophyta</taxon>
        <taxon>Magnoliopsida</taxon>
        <taxon>eudicotyledons</taxon>
        <taxon>Gunneridae</taxon>
        <taxon>Pentapetalae</taxon>
        <taxon>rosids</taxon>
        <taxon>fabids</taxon>
        <taxon>Fabales</taxon>
        <taxon>Fabaceae</taxon>
        <taxon>Papilionoideae</taxon>
        <taxon>50 kb inversion clade</taxon>
        <taxon>NPAAA clade</taxon>
        <taxon>Hologalegina</taxon>
        <taxon>IRL clade</taxon>
        <taxon>Trifolieae</taxon>
        <taxon>Trifolium</taxon>
    </lineage>
</organism>
<evidence type="ECO:0000256" key="1">
    <source>
        <dbReference type="SAM" id="Phobius"/>
    </source>
</evidence>
<feature type="transmembrane region" description="Helical" evidence="1">
    <location>
        <begin position="12"/>
        <end position="31"/>
    </location>
</feature>
<protein>
    <submittedName>
        <fullName evidence="2">Uncharacterized protein</fullName>
    </submittedName>
</protein>
<keyword evidence="1" id="KW-0812">Transmembrane</keyword>
<reference evidence="2 3" key="1">
    <citation type="journal article" date="2018" name="Front. Plant Sci.">
        <title>Red Clover (Trifolium pratense) and Zigzag Clover (T. medium) - A Picture of Genomic Similarities and Differences.</title>
        <authorList>
            <person name="Dluhosova J."/>
            <person name="Istvanek J."/>
            <person name="Nedelnik J."/>
            <person name="Repkova J."/>
        </authorList>
    </citation>
    <scope>NUCLEOTIDE SEQUENCE [LARGE SCALE GENOMIC DNA]</scope>
    <source>
        <strain evidence="3">cv. 10/8</strain>
        <tissue evidence="2">Leaf</tissue>
    </source>
</reference>
<dbReference type="EMBL" id="LXQA011005847">
    <property type="protein sequence ID" value="MCI80898.1"/>
    <property type="molecule type" value="Genomic_DNA"/>
</dbReference>
<keyword evidence="1" id="KW-0472">Membrane</keyword>
<comment type="caution">
    <text evidence="2">The sequence shown here is derived from an EMBL/GenBank/DDBJ whole genome shotgun (WGS) entry which is preliminary data.</text>
</comment>